<name>A0A9D1V8W1_9FIRM</name>
<comment type="caution">
    <text evidence="1">The sequence shown here is derived from an EMBL/GenBank/DDBJ whole genome shotgun (WGS) entry which is preliminary data.</text>
</comment>
<dbReference type="Proteomes" id="UP000824204">
    <property type="component" value="Unassembled WGS sequence"/>
</dbReference>
<accession>A0A9D1V8W1</accession>
<protein>
    <submittedName>
        <fullName evidence="1">Uncharacterized protein</fullName>
    </submittedName>
</protein>
<evidence type="ECO:0000313" key="2">
    <source>
        <dbReference type="Proteomes" id="UP000824204"/>
    </source>
</evidence>
<dbReference type="EMBL" id="DXFX01000088">
    <property type="protein sequence ID" value="HIX08194.1"/>
    <property type="molecule type" value="Genomic_DNA"/>
</dbReference>
<proteinExistence type="predicted"/>
<organism evidence="1 2">
    <name type="scientific">Candidatus Borkfalkia faecipullorum</name>
    <dbReference type="NCBI Taxonomy" id="2838510"/>
    <lineage>
        <taxon>Bacteria</taxon>
        <taxon>Bacillati</taxon>
        <taxon>Bacillota</taxon>
        <taxon>Clostridia</taxon>
        <taxon>Christensenellales</taxon>
        <taxon>Christensenellaceae</taxon>
        <taxon>Candidatus Borkfalkia</taxon>
    </lineage>
</organism>
<evidence type="ECO:0000313" key="1">
    <source>
        <dbReference type="EMBL" id="HIX08194.1"/>
    </source>
</evidence>
<reference evidence="1" key="2">
    <citation type="submission" date="2021-04" db="EMBL/GenBank/DDBJ databases">
        <authorList>
            <person name="Gilroy R."/>
        </authorList>
    </citation>
    <scope>NUCLEOTIDE SEQUENCE</scope>
    <source>
        <strain evidence="1">811</strain>
    </source>
</reference>
<sequence length="143" mass="15404">MTRFFTAALCALLSLALLIAPQYLDKRVLFEGAESYIFYTQSASSQAQMLFADAKDALSVKRSASHLTGESARFASAEQALAQAEKYGAKLLFTQQTGDVTDYYYFSPHLGAGVLLRGQTVNLHISVRGESGCAGSPVIFGGY</sequence>
<dbReference type="AlphaFoldDB" id="A0A9D1V8W1"/>
<gene>
    <name evidence="1" type="ORF">H9741_06975</name>
</gene>
<reference evidence="1" key="1">
    <citation type="journal article" date="2021" name="PeerJ">
        <title>Extensive microbial diversity within the chicken gut microbiome revealed by metagenomics and culture.</title>
        <authorList>
            <person name="Gilroy R."/>
            <person name="Ravi A."/>
            <person name="Getino M."/>
            <person name="Pursley I."/>
            <person name="Horton D.L."/>
            <person name="Alikhan N.F."/>
            <person name="Baker D."/>
            <person name="Gharbi K."/>
            <person name="Hall N."/>
            <person name="Watson M."/>
            <person name="Adriaenssens E.M."/>
            <person name="Foster-Nyarko E."/>
            <person name="Jarju S."/>
            <person name="Secka A."/>
            <person name="Antonio M."/>
            <person name="Oren A."/>
            <person name="Chaudhuri R.R."/>
            <person name="La Ragione R."/>
            <person name="Hildebrand F."/>
            <person name="Pallen M.J."/>
        </authorList>
    </citation>
    <scope>NUCLEOTIDE SEQUENCE</scope>
    <source>
        <strain evidence="1">811</strain>
    </source>
</reference>